<organism evidence="4 5">
    <name type="scientific">Paenibacillus tundrae</name>
    <dbReference type="NCBI Taxonomy" id="528187"/>
    <lineage>
        <taxon>Bacteria</taxon>
        <taxon>Bacillati</taxon>
        <taxon>Bacillota</taxon>
        <taxon>Bacilli</taxon>
        <taxon>Bacillales</taxon>
        <taxon>Paenibacillaceae</taxon>
        <taxon>Paenibacillus</taxon>
    </lineage>
</organism>
<dbReference type="InterPro" id="IPR050766">
    <property type="entry name" value="Bact_Lucif_Oxidored"/>
</dbReference>
<dbReference type="NCBIfam" id="TIGR03558">
    <property type="entry name" value="oxido_grp_1"/>
    <property type="match status" value="1"/>
</dbReference>
<dbReference type="Pfam" id="PF00296">
    <property type="entry name" value="Bac_luciferase"/>
    <property type="match status" value="1"/>
</dbReference>
<dbReference type="InterPro" id="IPR019949">
    <property type="entry name" value="CmoO-like"/>
</dbReference>
<proteinExistence type="predicted"/>
<dbReference type="InterPro" id="IPR011251">
    <property type="entry name" value="Luciferase-like_dom"/>
</dbReference>
<evidence type="ECO:0000259" key="3">
    <source>
        <dbReference type="Pfam" id="PF00296"/>
    </source>
</evidence>
<evidence type="ECO:0000313" key="4">
    <source>
        <dbReference type="EMBL" id="MDQ0170280.1"/>
    </source>
</evidence>
<feature type="region of interest" description="Disordered" evidence="2">
    <location>
        <begin position="243"/>
        <end position="280"/>
    </location>
</feature>
<dbReference type="InterPro" id="IPR036661">
    <property type="entry name" value="Luciferase-like_sf"/>
</dbReference>
<evidence type="ECO:0000256" key="1">
    <source>
        <dbReference type="ARBA" id="ARBA00007789"/>
    </source>
</evidence>
<feature type="domain" description="Luciferase-like" evidence="3">
    <location>
        <begin position="11"/>
        <end position="293"/>
    </location>
</feature>
<reference evidence="4 5" key="1">
    <citation type="submission" date="2023-07" db="EMBL/GenBank/DDBJ databases">
        <title>Sorghum-associated microbial communities from plants grown in Nebraska, USA.</title>
        <authorList>
            <person name="Schachtman D."/>
        </authorList>
    </citation>
    <scope>NUCLEOTIDE SEQUENCE [LARGE SCALE GENOMIC DNA]</scope>
    <source>
        <strain evidence="4 5">DS1314</strain>
    </source>
</reference>
<keyword evidence="5" id="KW-1185">Reference proteome</keyword>
<sequence>MDIRTNPPTHLGVLDLVPRLGGVSAEQALQQAVTLAQHAEEWGYLRYWTSEHHDMEELASASPEVLLAHIGARTSSIRLGSGAVLLPHYSALKVAESFRLLASLYPRRIELGLGRAPGGGPHATMALSGNYLQHVSQLPDKLEALTALLEDRYTYEEHKVQARPIPEHPLSVWMLGTNVKSAEFAARFGMGYVFGQFMSEADGTEAVRRYREGFVPSAHRTEPEVMVALSVLCAEDEERARNWSRQMEERRRASAAGDPSQSNGDESTSNADGEPSDRHIAGTPEQVWEQMDQVGARLRTNQLLIVTAGPDYERRLESYKLLAEYQRRLNL</sequence>
<comment type="similarity">
    <text evidence="1">To bacterial alkanal monooxygenase alpha and beta chains.</text>
</comment>
<comment type="caution">
    <text evidence="4">The sequence shown here is derived from an EMBL/GenBank/DDBJ whole genome shotgun (WGS) entry which is preliminary data.</text>
</comment>
<feature type="compositionally biased region" description="Basic and acidic residues" evidence="2">
    <location>
        <begin position="243"/>
        <end position="252"/>
    </location>
</feature>
<evidence type="ECO:0000256" key="2">
    <source>
        <dbReference type="SAM" id="MobiDB-lite"/>
    </source>
</evidence>
<dbReference type="EMBL" id="JAUSTI010000004">
    <property type="protein sequence ID" value="MDQ0170280.1"/>
    <property type="molecule type" value="Genomic_DNA"/>
</dbReference>
<dbReference type="Proteomes" id="UP001233836">
    <property type="component" value="Unassembled WGS sequence"/>
</dbReference>
<gene>
    <name evidence="4" type="ORF">J2T19_001722</name>
</gene>
<protein>
    <submittedName>
        <fullName evidence="4">Luciferase family oxidoreductase group 1</fullName>
    </submittedName>
</protein>
<name>A0ABT9WBR6_9BACL</name>
<accession>A0ABT9WBR6</accession>
<dbReference type="SUPFAM" id="SSF51679">
    <property type="entry name" value="Bacterial luciferase-like"/>
    <property type="match status" value="1"/>
</dbReference>
<evidence type="ECO:0000313" key="5">
    <source>
        <dbReference type="Proteomes" id="UP001233836"/>
    </source>
</evidence>
<dbReference type="PANTHER" id="PTHR30137:SF6">
    <property type="entry name" value="LUCIFERASE-LIKE MONOOXYGENASE"/>
    <property type="match status" value="1"/>
</dbReference>
<feature type="compositionally biased region" description="Polar residues" evidence="2">
    <location>
        <begin position="259"/>
        <end position="271"/>
    </location>
</feature>
<dbReference type="Gene3D" id="3.20.20.30">
    <property type="entry name" value="Luciferase-like domain"/>
    <property type="match status" value="1"/>
</dbReference>
<dbReference type="PANTHER" id="PTHR30137">
    <property type="entry name" value="LUCIFERASE-LIKE MONOOXYGENASE"/>
    <property type="match status" value="1"/>
</dbReference>